<reference evidence="11 12" key="1">
    <citation type="submission" date="2014-04" db="EMBL/GenBank/DDBJ databases">
        <title>Evolutionary Origins and Diversification of the Mycorrhizal Mutualists.</title>
        <authorList>
            <consortium name="DOE Joint Genome Institute"/>
            <consortium name="Mycorrhizal Genomics Consortium"/>
            <person name="Kohler A."/>
            <person name="Kuo A."/>
            <person name="Nagy L.G."/>
            <person name="Floudas D."/>
            <person name="Copeland A."/>
            <person name="Barry K.W."/>
            <person name="Cichocki N."/>
            <person name="Veneault-Fourrey C."/>
            <person name="LaButti K."/>
            <person name="Lindquist E.A."/>
            <person name="Lipzen A."/>
            <person name="Lundell T."/>
            <person name="Morin E."/>
            <person name="Murat C."/>
            <person name="Riley R."/>
            <person name="Ohm R."/>
            <person name="Sun H."/>
            <person name="Tunlid A."/>
            <person name="Henrissat B."/>
            <person name="Grigoriev I.V."/>
            <person name="Hibbett D.S."/>
            <person name="Martin F."/>
        </authorList>
    </citation>
    <scope>NUCLEOTIDE SEQUENCE [LARGE SCALE GENOMIC DNA]</scope>
    <source>
        <strain evidence="11 12">FD-317 M1</strain>
    </source>
</reference>
<dbReference type="GO" id="GO:0016705">
    <property type="term" value="F:oxidoreductase activity, acting on paired donors, with incorporation or reduction of molecular oxygen"/>
    <property type="evidence" value="ECO:0007669"/>
    <property type="project" value="InterPro"/>
</dbReference>
<dbReference type="GO" id="GO:0005506">
    <property type="term" value="F:iron ion binding"/>
    <property type="evidence" value="ECO:0007669"/>
    <property type="project" value="InterPro"/>
</dbReference>
<dbReference type="PRINTS" id="PR00463">
    <property type="entry name" value="EP450I"/>
</dbReference>
<protein>
    <recommendedName>
        <fullName evidence="13">Cytochrome P450</fullName>
    </recommendedName>
</protein>
<evidence type="ECO:0000256" key="3">
    <source>
        <dbReference type="ARBA" id="ARBA00010617"/>
    </source>
</evidence>
<dbReference type="OrthoDB" id="2789670at2759"/>
<name>A0A0D0AUB4_9AGAR</name>
<dbReference type="InterPro" id="IPR002401">
    <property type="entry name" value="Cyt_P450_E_grp-I"/>
</dbReference>
<evidence type="ECO:0000256" key="9">
    <source>
        <dbReference type="PIRSR" id="PIRSR602401-1"/>
    </source>
</evidence>
<evidence type="ECO:0000256" key="2">
    <source>
        <dbReference type="ARBA" id="ARBA00005179"/>
    </source>
</evidence>
<evidence type="ECO:0000313" key="11">
    <source>
        <dbReference type="EMBL" id="KIK54125.1"/>
    </source>
</evidence>
<dbReference type="HOGENOM" id="CLU_001570_2_0_1"/>
<evidence type="ECO:0000256" key="4">
    <source>
        <dbReference type="ARBA" id="ARBA00022617"/>
    </source>
</evidence>
<dbReference type="InterPro" id="IPR036396">
    <property type="entry name" value="Cyt_P450_sf"/>
</dbReference>
<accession>A0A0D0AUB4</accession>
<feature type="binding site" description="axial binding residue" evidence="9">
    <location>
        <position position="283"/>
    </location>
    <ligand>
        <name>heme</name>
        <dbReference type="ChEBI" id="CHEBI:30413"/>
    </ligand>
    <ligandPart>
        <name>Fe</name>
        <dbReference type="ChEBI" id="CHEBI:18248"/>
    </ligandPart>
</feature>
<evidence type="ECO:0000256" key="6">
    <source>
        <dbReference type="ARBA" id="ARBA00023002"/>
    </source>
</evidence>
<keyword evidence="4 9" id="KW-0349">Heme</keyword>
<comment type="similarity">
    <text evidence="3 10">Belongs to the cytochrome P450 family.</text>
</comment>
<dbReference type="AlphaFoldDB" id="A0A0D0AUB4"/>
<dbReference type="InterPro" id="IPR050364">
    <property type="entry name" value="Cytochrome_P450_fung"/>
</dbReference>
<dbReference type="Pfam" id="PF00067">
    <property type="entry name" value="p450"/>
    <property type="match status" value="1"/>
</dbReference>
<proteinExistence type="inferred from homology"/>
<evidence type="ECO:0000256" key="1">
    <source>
        <dbReference type="ARBA" id="ARBA00001971"/>
    </source>
</evidence>
<dbReference type="Proteomes" id="UP000053593">
    <property type="component" value="Unassembled WGS sequence"/>
</dbReference>
<keyword evidence="5 9" id="KW-0479">Metal-binding</keyword>
<dbReference type="Gene3D" id="1.10.630.10">
    <property type="entry name" value="Cytochrome P450"/>
    <property type="match status" value="1"/>
</dbReference>
<evidence type="ECO:0000256" key="5">
    <source>
        <dbReference type="ARBA" id="ARBA00022723"/>
    </source>
</evidence>
<gene>
    <name evidence="11" type="ORF">GYMLUDRAFT_249736</name>
</gene>
<keyword evidence="7 9" id="KW-0408">Iron</keyword>
<dbReference type="InterPro" id="IPR001128">
    <property type="entry name" value="Cyt_P450"/>
</dbReference>
<dbReference type="PROSITE" id="PS00086">
    <property type="entry name" value="CYTOCHROME_P450"/>
    <property type="match status" value="1"/>
</dbReference>
<sequence>MSQWSYIQTVTYLRRWIGVMMLDVVYGIRGGKVKDFLPLVDKAIASIGIAGAPGAFYVDQIPFSALKYVPEWFPGADFKRKAKEWNFIRARITEDTFRSRCQASSTASPSFVSVALHQTGYSDEIAQREAHIKGASLSAFAGASDTTFMAMLNFLIAMLLNPDIQAKAHNELDKVLGPGNLPNFSDKSSLPYITAVVMETLRYRPMTPLAFPHLLTQDDIYKGYLIPKGTIVMGNIWSVLQNEEDYPEPTRFNPSRFLDSDGQINLNVRDPTNYGFGFGRRACPGKHLALESLFIAVACILTCYTAEPELDEHGEPIKPKIGWNTAPTLINNPLPFKCRFVPRSREIETVLGMKLESG</sequence>
<keyword evidence="8 10" id="KW-0503">Monooxygenase</keyword>
<dbReference type="PANTHER" id="PTHR46300:SF7">
    <property type="entry name" value="P450, PUTATIVE (EUROFUNG)-RELATED"/>
    <property type="match status" value="1"/>
</dbReference>
<keyword evidence="12" id="KW-1185">Reference proteome</keyword>
<dbReference type="GO" id="GO:0020037">
    <property type="term" value="F:heme binding"/>
    <property type="evidence" value="ECO:0007669"/>
    <property type="project" value="InterPro"/>
</dbReference>
<dbReference type="PANTHER" id="PTHR46300">
    <property type="entry name" value="P450, PUTATIVE (EUROFUNG)-RELATED-RELATED"/>
    <property type="match status" value="1"/>
</dbReference>
<keyword evidence="6 10" id="KW-0560">Oxidoreductase</keyword>
<comment type="pathway">
    <text evidence="2">Secondary metabolite biosynthesis.</text>
</comment>
<evidence type="ECO:0000256" key="10">
    <source>
        <dbReference type="RuleBase" id="RU000461"/>
    </source>
</evidence>
<evidence type="ECO:0000313" key="12">
    <source>
        <dbReference type="Proteomes" id="UP000053593"/>
    </source>
</evidence>
<dbReference type="GO" id="GO:0004497">
    <property type="term" value="F:monooxygenase activity"/>
    <property type="evidence" value="ECO:0007669"/>
    <property type="project" value="UniProtKB-KW"/>
</dbReference>
<organism evidence="11 12">
    <name type="scientific">Collybiopsis luxurians FD-317 M1</name>
    <dbReference type="NCBI Taxonomy" id="944289"/>
    <lineage>
        <taxon>Eukaryota</taxon>
        <taxon>Fungi</taxon>
        <taxon>Dikarya</taxon>
        <taxon>Basidiomycota</taxon>
        <taxon>Agaricomycotina</taxon>
        <taxon>Agaricomycetes</taxon>
        <taxon>Agaricomycetidae</taxon>
        <taxon>Agaricales</taxon>
        <taxon>Marasmiineae</taxon>
        <taxon>Omphalotaceae</taxon>
        <taxon>Collybiopsis</taxon>
        <taxon>Collybiopsis luxurians</taxon>
    </lineage>
</organism>
<evidence type="ECO:0000256" key="8">
    <source>
        <dbReference type="ARBA" id="ARBA00023033"/>
    </source>
</evidence>
<dbReference type="EMBL" id="KN834819">
    <property type="protein sequence ID" value="KIK54125.1"/>
    <property type="molecule type" value="Genomic_DNA"/>
</dbReference>
<comment type="cofactor">
    <cofactor evidence="1 9">
        <name>heme</name>
        <dbReference type="ChEBI" id="CHEBI:30413"/>
    </cofactor>
</comment>
<dbReference type="SUPFAM" id="SSF48264">
    <property type="entry name" value="Cytochrome P450"/>
    <property type="match status" value="1"/>
</dbReference>
<dbReference type="PRINTS" id="PR00385">
    <property type="entry name" value="P450"/>
</dbReference>
<evidence type="ECO:0000256" key="7">
    <source>
        <dbReference type="ARBA" id="ARBA00023004"/>
    </source>
</evidence>
<dbReference type="InterPro" id="IPR017972">
    <property type="entry name" value="Cyt_P450_CS"/>
</dbReference>
<evidence type="ECO:0008006" key="13">
    <source>
        <dbReference type="Google" id="ProtNLM"/>
    </source>
</evidence>